<sequence>MTSSTLPRLTVWNEYRHELENPKVSVHYPDGIHSVIADGLRRHGFESVQTATLDQPEHGLTDEVLNNTDVLLWWGHKAHGDVSDAVAAKVVARVLNGMGLIVLHSGHFSKPFKTLMGTGCDLKWREVGEKERLWVVNPAHPVAQGVGEFIELEHEEMYGEHFDIPAPDELVFVSWFAGGEVFRSGCTFTRGSGKIFYFRPGHETFPTYHNPQIQQVIANAARWAMPTASAPRSFGHRPQPLETLPLEKL</sequence>
<reference evidence="3 4" key="1">
    <citation type="submission" date="2017-01" db="EMBL/GenBank/DDBJ databases">
        <title>Genome Analysis of Deinococcus marmoris KOPRI26562.</title>
        <authorList>
            <person name="Kim J.H."/>
            <person name="Oh H.-M."/>
        </authorList>
    </citation>
    <scope>NUCLEOTIDE SEQUENCE [LARGE SCALE GENOMIC DNA]</scope>
    <source>
        <strain evidence="3 4">KOPRI26562</strain>
    </source>
</reference>
<dbReference type="eggNOG" id="COG4813">
    <property type="taxonomic scope" value="Bacteria"/>
</dbReference>
<evidence type="ECO:0000313" key="4">
    <source>
        <dbReference type="Proteomes" id="UP000186607"/>
    </source>
</evidence>
<organism evidence="3 4">
    <name type="scientific">Deinococcus marmoris</name>
    <dbReference type="NCBI Taxonomy" id="249408"/>
    <lineage>
        <taxon>Bacteria</taxon>
        <taxon>Thermotogati</taxon>
        <taxon>Deinococcota</taxon>
        <taxon>Deinococci</taxon>
        <taxon>Deinococcales</taxon>
        <taxon>Deinococcaceae</taxon>
        <taxon>Deinococcus</taxon>
    </lineage>
</organism>
<protein>
    <submittedName>
        <fullName evidence="3">Trehalose utilization protein ThuA</fullName>
    </submittedName>
</protein>
<dbReference type="InterPro" id="IPR009381">
    <property type="entry name" value="Trehalose_catabolism_ThuA_prok"/>
</dbReference>
<comment type="caution">
    <text evidence="3">The sequence shown here is derived from an EMBL/GenBank/DDBJ whole genome shotgun (WGS) entry which is preliminary data.</text>
</comment>
<feature type="region of interest" description="Disordered" evidence="1">
    <location>
        <begin position="229"/>
        <end position="249"/>
    </location>
</feature>
<dbReference type="AlphaFoldDB" id="A0A1U7NVR7"/>
<dbReference type="STRING" id="249408.BOO71_0009832"/>
<dbReference type="PIRSF" id="PIRSF030013">
    <property type="entry name" value="ThuA"/>
    <property type="match status" value="1"/>
</dbReference>
<evidence type="ECO:0000259" key="2">
    <source>
        <dbReference type="Pfam" id="PF06283"/>
    </source>
</evidence>
<proteinExistence type="predicted"/>
<dbReference type="Pfam" id="PF06283">
    <property type="entry name" value="ThuA"/>
    <property type="match status" value="1"/>
</dbReference>
<dbReference type="Proteomes" id="UP000186607">
    <property type="component" value="Unassembled WGS sequence"/>
</dbReference>
<evidence type="ECO:0000256" key="1">
    <source>
        <dbReference type="SAM" id="MobiDB-lite"/>
    </source>
</evidence>
<accession>A0A1U7NVR7</accession>
<dbReference type="EMBL" id="MSTI01000115">
    <property type="protein sequence ID" value="OLV17006.1"/>
    <property type="molecule type" value="Genomic_DNA"/>
</dbReference>
<dbReference type="SUPFAM" id="SSF52317">
    <property type="entry name" value="Class I glutamine amidotransferase-like"/>
    <property type="match status" value="1"/>
</dbReference>
<keyword evidence="4" id="KW-1185">Reference proteome</keyword>
<gene>
    <name evidence="3" type="ORF">BOO71_0009832</name>
</gene>
<name>A0A1U7NVR7_9DEIO</name>
<dbReference type="InterPro" id="IPR029062">
    <property type="entry name" value="Class_I_gatase-like"/>
</dbReference>
<feature type="domain" description="ThuA-like" evidence="2">
    <location>
        <begin position="34"/>
        <end position="224"/>
    </location>
</feature>
<dbReference type="OrthoDB" id="252909at2"/>
<dbReference type="InterPro" id="IPR029010">
    <property type="entry name" value="ThuA-like"/>
</dbReference>
<evidence type="ECO:0000313" key="3">
    <source>
        <dbReference type="EMBL" id="OLV17006.1"/>
    </source>
</evidence>
<dbReference type="Gene3D" id="3.40.50.880">
    <property type="match status" value="1"/>
</dbReference>
<dbReference type="RefSeq" id="WP_075834268.1">
    <property type="nucleotide sequence ID" value="NZ_MSTI01000115.1"/>
</dbReference>